<protein>
    <submittedName>
        <fullName evidence="1">Uncharacterized protein</fullName>
    </submittedName>
</protein>
<name>A0ACB9CZ42_CICIN</name>
<reference evidence="2" key="1">
    <citation type="journal article" date="2022" name="Mol. Ecol. Resour.">
        <title>The genomes of chicory, endive, great burdock and yacon provide insights into Asteraceae palaeo-polyploidization history and plant inulin production.</title>
        <authorList>
            <person name="Fan W."/>
            <person name="Wang S."/>
            <person name="Wang H."/>
            <person name="Wang A."/>
            <person name="Jiang F."/>
            <person name="Liu H."/>
            <person name="Zhao H."/>
            <person name="Xu D."/>
            <person name="Zhang Y."/>
        </authorList>
    </citation>
    <scope>NUCLEOTIDE SEQUENCE [LARGE SCALE GENOMIC DNA]</scope>
    <source>
        <strain evidence="2">cv. Punajuju</strain>
    </source>
</reference>
<dbReference type="EMBL" id="CM042013">
    <property type="protein sequence ID" value="KAI3739491.1"/>
    <property type="molecule type" value="Genomic_DNA"/>
</dbReference>
<gene>
    <name evidence="1" type="ORF">L2E82_29897</name>
</gene>
<evidence type="ECO:0000313" key="2">
    <source>
        <dbReference type="Proteomes" id="UP001055811"/>
    </source>
</evidence>
<proteinExistence type="predicted"/>
<reference evidence="1 2" key="2">
    <citation type="journal article" date="2022" name="Mol. Ecol. Resour.">
        <title>The genomes of chicory, endive, great burdock and yacon provide insights into Asteraceae paleo-polyploidization history and plant inulin production.</title>
        <authorList>
            <person name="Fan W."/>
            <person name="Wang S."/>
            <person name="Wang H."/>
            <person name="Wang A."/>
            <person name="Jiang F."/>
            <person name="Liu H."/>
            <person name="Zhao H."/>
            <person name="Xu D."/>
            <person name="Zhang Y."/>
        </authorList>
    </citation>
    <scope>NUCLEOTIDE SEQUENCE [LARGE SCALE GENOMIC DNA]</scope>
    <source>
        <strain evidence="2">cv. Punajuju</strain>
        <tissue evidence="1">Leaves</tissue>
    </source>
</reference>
<keyword evidence="2" id="KW-1185">Reference proteome</keyword>
<sequence>MSVISTSNPPKDSPFPLQCPMLTSLNYNTWSIKMEAIMDAHGLWDAIEPQIGVVVDEKKSKQARAFIFQSIPEEMLAQAAKKKTAKEVWDSLKSRYVGAERVQKARLRVLKSEFEGLQMKDAETIDEYAGRISAMISKYGSVGATLDDEELVRKLFDTVPERFINLVASIEQSSDMETMPFEEAIGHLKAYEDRLRLRKANTHDGTALLFSKSEGSSSHRNPGKSNTTVGRGKGGNNDRGGRSSSRGRGTRGRGGRSGGGSRQESDGSNRKPRDKSHIKCFECQQFGHFASECKEKKQQDQEVNLAADEDEPALLLSVCGEKITNMVLLNEEKVYPNRLKENEDTNIWYLDNGASNHMTGSKELFAELDENVTGQVRFGDGSKVQIKGKGTLLCDCKNGDQFVIQDVYYIPALHSNIISLGQMTEEGYDVAMKKDLLKMHDEAGRLIMKVQRSKNRLYKIRLTPEKPVCLTMSIDDDSWLWHARMGHTNFRMLEEMTRKGMVTEAQWRAKEPLQLLHADLCGPITPATKGGNQYFLLIVDDYSGYMWVYLIKNKDEAFGMFQKFKIQVEKESRYKIKMLRTDRGGEFNSNQLQEFCKQAGIRRQLTAPYSPQQNGVAERRNRTILEMTRSLLKAMTVPDQFWGEAVRHSVYLLNRIGTKALKDATPYEAWKGSKPSIAHLKVFGCVGFVKKLRGLTKLSDRTQSQPAQEQGQTNDVNKNPSSPINNIVSSSDNFVTGNSLSDDSQWPNSPGIGSRFTSPSQFSSNSEQSETVASFDDTPVQGFRSINEMYEDTTRMNDVEVQELYERNQELLLIDDEPTSFEEASTERNWKQAMETELRSIEKNNTWTLTKLPPNRKAIGLKWVFKLKRDAAGNVIKHKARLVAKGYVQERGIDFEEAFAPVARLETISLILAMATKENWLVHHLDVKSALLHGDLKEEVYVSQPVGFLVKGKENMVYRLHKALYGLRQAPRAWNIQLDRSLKRLGFTRCAHEQAVYKVHKPNLILIVGVYVDDLIVTGSSEKGILEFKEKMKTLFDMSDLGLLSYYLGIEVSQGKDGIMLTQKGYAEKFLKVTAMEDCNSTQYPMEAKLQLTKDEDGEPVNATNYRRLVGSLRYLVHTRPDLNYSVGTVSKYMQNPKQSHYAAVKHILRYVKGTLEYGLMYHRGGDGMLVGYSDSSYGNDRDDRRGTTGVAYYYSGNLITWASQKQQTVALSSCEAEYMAATAAAFQGLWLRNLFSELVGRKAQKVKLLVDNKSAIALIKNPVFHGRSKHIDTKYHFIRMCVERDQIHVEHVSGDQQRADILTKALPRIKFAEMRGLIGVEDLKKKVNIDGEKC</sequence>
<comment type="caution">
    <text evidence="1">The sequence shown here is derived from an EMBL/GenBank/DDBJ whole genome shotgun (WGS) entry which is preliminary data.</text>
</comment>
<evidence type="ECO:0000313" key="1">
    <source>
        <dbReference type="EMBL" id="KAI3739491.1"/>
    </source>
</evidence>
<accession>A0ACB9CZ42</accession>
<organism evidence="1 2">
    <name type="scientific">Cichorium intybus</name>
    <name type="common">Chicory</name>
    <dbReference type="NCBI Taxonomy" id="13427"/>
    <lineage>
        <taxon>Eukaryota</taxon>
        <taxon>Viridiplantae</taxon>
        <taxon>Streptophyta</taxon>
        <taxon>Embryophyta</taxon>
        <taxon>Tracheophyta</taxon>
        <taxon>Spermatophyta</taxon>
        <taxon>Magnoliopsida</taxon>
        <taxon>eudicotyledons</taxon>
        <taxon>Gunneridae</taxon>
        <taxon>Pentapetalae</taxon>
        <taxon>asterids</taxon>
        <taxon>campanulids</taxon>
        <taxon>Asterales</taxon>
        <taxon>Asteraceae</taxon>
        <taxon>Cichorioideae</taxon>
        <taxon>Cichorieae</taxon>
        <taxon>Cichoriinae</taxon>
        <taxon>Cichorium</taxon>
    </lineage>
</organism>
<dbReference type="Proteomes" id="UP001055811">
    <property type="component" value="Linkage Group LG05"/>
</dbReference>